<dbReference type="AlphaFoldDB" id="A0A0U3SVV1"/>
<name>A0A0U3SVV1_9BACT</name>
<dbReference type="InterPro" id="IPR029058">
    <property type="entry name" value="AB_hydrolase_fold"/>
</dbReference>
<dbReference type="Gene3D" id="3.40.50.1820">
    <property type="entry name" value="alpha/beta hydrolase"/>
    <property type="match status" value="1"/>
</dbReference>
<sequence>MILPGLAAAALQAERERLDALLGASAEAVSWPDRSAACLPVEGKARLLCYPSLREPAARPLLLVYSLVNRIHVLDLARGHSFIERLQGLGHPVYVLDWGRPDASDAGLSLADYVCGYLSTAVRLVRRHGCARTIDLLGICQGGSLALCLASLEPRALNRLVTLVTPVDFHTPGDVLADLARVLDLPALLAPDGNLPGAVLAGLFGMLRPLRGVGAARAPWLDGGAEPEKLERLRRLVAWQGDYPDQAGRAWLEFVTACYRENRLLKGTLVLDGHTVDLRRLRLPVLNVFARADHLVPAAASQALGRAIGSRRYQELAIEGGHVGVFAGRHGLAIVPPAISRFLTATSIKKPR</sequence>
<accession>A0A0U3SVV1</accession>
<dbReference type="InterPro" id="IPR000073">
    <property type="entry name" value="AB_hydrolase_1"/>
</dbReference>
<dbReference type="PANTHER" id="PTHR36837:SF2">
    <property type="entry name" value="POLY(3-HYDROXYALKANOATE) POLYMERASE SUBUNIT PHAC"/>
    <property type="match status" value="1"/>
</dbReference>
<dbReference type="SUPFAM" id="SSF53474">
    <property type="entry name" value="alpha/beta-Hydrolases"/>
    <property type="match status" value="1"/>
</dbReference>
<dbReference type="EMBL" id="KT944275">
    <property type="protein sequence ID" value="ALV86755.1"/>
    <property type="molecule type" value="Genomic_DNA"/>
</dbReference>
<feature type="domain" description="AB hydrolase-1" evidence="1">
    <location>
        <begin position="79"/>
        <end position="325"/>
    </location>
</feature>
<organism evidence="2">
    <name type="scientific">uncultured bacterium P2N10</name>
    <dbReference type="NCBI Taxonomy" id="1748284"/>
    <lineage>
        <taxon>Bacteria</taxon>
        <taxon>environmental samples</taxon>
    </lineage>
</organism>
<dbReference type="InterPro" id="IPR051321">
    <property type="entry name" value="PHA/PHB_synthase"/>
</dbReference>
<protein>
    <submittedName>
        <fullName evidence="2">Poly(R)-hydroxyalkanoic acid synthase</fullName>
    </submittedName>
</protein>
<gene>
    <name evidence="2" type="primary">phaC</name>
</gene>
<evidence type="ECO:0000259" key="1">
    <source>
        <dbReference type="Pfam" id="PF00561"/>
    </source>
</evidence>
<evidence type="ECO:0000313" key="2">
    <source>
        <dbReference type="EMBL" id="ALV86755.1"/>
    </source>
</evidence>
<dbReference type="Pfam" id="PF00561">
    <property type="entry name" value="Abhydrolase_1"/>
    <property type="match status" value="1"/>
</dbReference>
<proteinExistence type="predicted"/>
<dbReference type="PANTHER" id="PTHR36837">
    <property type="entry name" value="POLY(3-HYDROXYALKANOATE) POLYMERASE SUBUNIT PHAC"/>
    <property type="match status" value="1"/>
</dbReference>
<reference evidence="2" key="1">
    <citation type="submission" date="2015-10" db="EMBL/GenBank/DDBJ databases">
        <title>Biosynthesis of SCL-MCL polyhydroxyalkanoates by metagenomic clones in Pseudomonas putida.</title>
        <authorList>
            <person name="Cheng J."/>
            <person name="Charles T.C."/>
        </authorList>
    </citation>
    <scope>NUCLEOTIDE SEQUENCE</scope>
</reference>